<evidence type="ECO:0000256" key="3">
    <source>
        <dbReference type="ARBA" id="ARBA00023136"/>
    </source>
</evidence>
<dbReference type="InterPro" id="IPR050810">
    <property type="entry name" value="Bact_Secretion_Sys_Channel"/>
</dbReference>
<dbReference type="InterPro" id="IPR038591">
    <property type="entry name" value="NolW-like_sf"/>
</dbReference>
<keyword evidence="3" id="KW-0472">Membrane</keyword>
<dbReference type="PANTHER" id="PTHR30332:SF24">
    <property type="entry name" value="SECRETIN GSPD-RELATED"/>
    <property type="match status" value="1"/>
</dbReference>
<feature type="region of interest" description="Disordered" evidence="4">
    <location>
        <begin position="420"/>
        <end position="451"/>
    </location>
</feature>
<sequence>VVSGREDHVLAIEMMVAELGLRKPQSRPRVTRVYDLKNAQATTLATTVTQLYEEKLKDSPGASKEQVLVLPDATTNRLIVMAPDNELPVLEELISQVDQVSLQTAGTRVFKLKANEASQVANLIKSTLVNITAAADPKSNTLIVSGEPEDLQAVAVIIEQLDNLTDKPNREVQVFTLVNSPADAAALQAKEVYLDQMKGKNDLGDSDAMILPDASGNRLIVTANILQLPLIKDVITALDQETASDDRKMVVHALKNGSATSVMSIIANVYASELERTDAALKLSVTASVDDKSLVVSGQPEDLAKVAELVATLDAPTFTGEVEVRSYRLPEGDTDDLAEALNNIFERPDGTPGGAIQPKFEADDDTRHLLVAATADQFDRIEKLIEDFQSAAEVTHGIKTFRLAKGDSEEIAKVLREMLDAEETSSSSSSRSSSYYRSRYSRSSSQKPKAKVTSATAINAVIVQGAPSQLAMAEELVQTLEEMDRPETSVMEVVHLEKAEAASVADAVNRALQGGERTRNSSSRSRTSSYRSSSSSESKPEVTVTPEVNSNSLVIVGPAERVKSVTELVRELDIKGETEGGVDIRIYKLENGEVKSVSETLEDMIERVLNLMPGSDQDRSRRRFSVRVWGHEDTKTLFVLVPPRQFALVEKLLPMLDQKSEEAMQQGELNFYPVKHASASRLSSVVEDIVDRMAMLTPGSDDERRARQYSVRFWSHTDSNTILAVVPPDLKSLTEELITMLDTSSEVQERLGEIQVFPLKFGEAEDVANMLEEMVERMLSLNPKPGLTSSQMVRLVRIWPHEDTNSLFVLVPPDYVDMTKNLVGMLDVKPDDAVQNAEIQLFQLQHSDAEAVGEILESMVERVLTLNAKSKINSRQIENSVEAWPNVETNSLFVLVPKDNLPMVTNLLSMLDAKP</sequence>
<feature type="non-terminal residue" evidence="6">
    <location>
        <position position="1"/>
    </location>
</feature>
<feature type="region of interest" description="Disordered" evidence="4">
    <location>
        <begin position="511"/>
        <end position="545"/>
    </location>
</feature>
<comment type="subcellular location">
    <subcellularLocation>
        <location evidence="1">Membrane</location>
    </subcellularLocation>
</comment>
<evidence type="ECO:0000256" key="1">
    <source>
        <dbReference type="ARBA" id="ARBA00004370"/>
    </source>
</evidence>
<evidence type="ECO:0000256" key="4">
    <source>
        <dbReference type="SAM" id="MobiDB-lite"/>
    </source>
</evidence>
<dbReference type="Gene3D" id="3.30.1370.120">
    <property type="match status" value="11"/>
</dbReference>
<feature type="domain" description="NolW-like" evidence="5">
    <location>
        <begin position="492"/>
        <end position="576"/>
    </location>
</feature>
<dbReference type="EMBL" id="UINC01017153">
    <property type="protein sequence ID" value="SVA70822.1"/>
    <property type="molecule type" value="Genomic_DNA"/>
</dbReference>
<organism evidence="6">
    <name type="scientific">marine metagenome</name>
    <dbReference type="NCBI Taxonomy" id="408172"/>
    <lineage>
        <taxon>unclassified sequences</taxon>
        <taxon>metagenomes</taxon>
        <taxon>ecological metagenomes</taxon>
    </lineage>
</organism>
<dbReference type="AlphaFoldDB" id="A0A381Y291"/>
<keyword evidence="2" id="KW-0732">Signal</keyword>
<reference evidence="6" key="1">
    <citation type="submission" date="2018-05" db="EMBL/GenBank/DDBJ databases">
        <authorList>
            <person name="Lanie J.A."/>
            <person name="Ng W.-L."/>
            <person name="Kazmierczak K.M."/>
            <person name="Andrzejewski T.M."/>
            <person name="Davidsen T.M."/>
            <person name="Wayne K.J."/>
            <person name="Tettelin H."/>
            <person name="Glass J.I."/>
            <person name="Rusch D."/>
            <person name="Podicherti R."/>
            <person name="Tsui H.-C.T."/>
            <person name="Winkler M.E."/>
        </authorList>
    </citation>
    <scope>NUCLEOTIDE SEQUENCE</scope>
</reference>
<feature type="domain" description="NolW-like" evidence="5">
    <location>
        <begin position="31"/>
        <end position="101"/>
    </location>
</feature>
<protein>
    <recommendedName>
        <fullName evidence="5">NolW-like domain-containing protein</fullName>
    </recommendedName>
</protein>
<feature type="non-terminal residue" evidence="6">
    <location>
        <position position="915"/>
    </location>
</feature>
<feature type="domain" description="NolW-like" evidence="5">
    <location>
        <begin position="399"/>
        <end position="481"/>
    </location>
</feature>
<dbReference type="PANTHER" id="PTHR30332">
    <property type="entry name" value="PROBABLE GENERAL SECRETION PATHWAY PROTEIN D"/>
    <property type="match status" value="1"/>
</dbReference>
<proteinExistence type="predicted"/>
<dbReference type="InterPro" id="IPR005644">
    <property type="entry name" value="NolW-like"/>
</dbReference>
<evidence type="ECO:0000259" key="5">
    <source>
        <dbReference type="Pfam" id="PF03958"/>
    </source>
</evidence>
<dbReference type="GO" id="GO:0009306">
    <property type="term" value="P:protein secretion"/>
    <property type="evidence" value="ECO:0007669"/>
    <property type="project" value="TreeGrafter"/>
</dbReference>
<feature type="domain" description="NolW-like" evidence="5">
    <location>
        <begin position="755"/>
        <end position="830"/>
    </location>
</feature>
<feature type="compositionally biased region" description="Low complexity" evidence="4">
    <location>
        <begin position="520"/>
        <end position="537"/>
    </location>
</feature>
<gene>
    <name evidence="6" type="ORF">METZ01_LOCUS123676</name>
</gene>
<dbReference type="GO" id="GO:0016020">
    <property type="term" value="C:membrane"/>
    <property type="evidence" value="ECO:0007669"/>
    <property type="project" value="UniProtKB-SubCell"/>
</dbReference>
<evidence type="ECO:0000313" key="6">
    <source>
        <dbReference type="EMBL" id="SVA70822.1"/>
    </source>
</evidence>
<evidence type="ECO:0000256" key="2">
    <source>
        <dbReference type="ARBA" id="ARBA00022729"/>
    </source>
</evidence>
<feature type="compositionally biased region" description="Low complexity" evidence="4">
    <location>
        <begin position="425"/>
        <end position="445"/>
    </location>
</feature>
<accession>A0A381Y291</accession>
<feature type="domain" description="NolW-like" evidence="5">
    <location>
        <begin position="107"/>
        <end position="162"/>
    </location>
</feature>
<dbReference type="GO" id="GO:0015627">
    <property type="term" value="C:type II protein secretion system complex"/>
    <property type="evidence" value="ECO:0007669"/>
    <property type="project" value="TreeGrafter"/>
</dbReference>
<feature type="domain" description="NolW-like" evidence="5">
    <location>
        <begin position="251"/>
        <end position="316"/>
    </location>
</feature>
<dbReference type="Pfam" id="PF03958">
    <property type="entry name" value="Secretin_N"/>
    <property type="match status" value="6"/>
</dbReference>
<name>A0A381Y291_9ZZZZ</name>